<dbReference type="Gene3D" id="3.90.1300.10">
    <property type="entry name" value="Amidase signature (AS) domain"/>
    <property type="match status" value="1"/>
</dbReference>
<sequence length="388" mass="42775">MNDKWQAFVNKDIRIIPEVKGTLSEYTFAVKDVFDIKGNTASAGNPYWRDTHLPAGKTADSITSMTDNGAALVGATLTDELMYSLSGKNHYFGTPINPAAPNRIPGGSSSGSAVAVASGLADFSLGTDTGGSIRIPSSFCGIYGFRPSHDYISMDGVIPLAKSFDTVGVMARSMPVLAKVAALLLHKSPPSSSAFKKVIFPTDVWDLAETPVRQAKKDIELPKLEMREEILAENRLEEWKETFRVIQGYEIWENHGEWIENAKPIFGPGIHDRFLWTKTITEKQIAAARKKRDEILLKMQAELDEETLIVMPTAPSIAPLISDSSDQLQEHREKLLMMTCIAGLNKLPQVTVPWIQYNQAPVGLSFLAANGQDRKLIEFVSQFSGQKF</sequence>
<protein>
    <submittedName>
        <fullName evidence="2">Amidase</fullName>
        <ecNumber evidence="2">3.5.1.4</ecNumber>
    </submittedName>
</protein>
<keyword evidence="2" id="KW-0378">Hydrolase</keyword>
<dbReference type="GO" id="GO:0004040">
    <property type="term" value="F:amidase activity"/>
    <property type="evidence" value="ECO:0007669"/>
    <property type="project" value="UniProtKB-EC"/>
</dbReference>
<reference evidence="2 3" key="1">
    <citation type="submission" date="2019-10" db="EMBL/GenBank/DDBJ databases">
        <title>Gracilibacillus sp. nov. isolated from rice seeds.</title>
        <authorList>
            <person name="He S."/>
        </authorList>
    </citation>
    <scope>NUCLEOTIDE SEQUENCE [LARGE SCALE GENOMIC DNA]</scope>
    <source>
        <strain evidence="2 3">TD8</strain>
    </source>
</reference>
<dbReference type="AlphaFoldDB" id="A0A7C8KTA2"/>
<dbReference type="PANTHER" id="PTHR46310">
    <property type="entry name" value="AMIDASE 1"/>
    <property type="match status" value="1"/>
</dbReference>
<evidence type="ECO:0000259" key="1">
    <source>
        <dbReference type="Pfam" id="PF01425"/>
    </source>
</evidence>
<dbReference type="InterPro" id="IPR023631">
    <property type="entry name" value="Amidase_dom"/>
</dbReference>
<dbReference type="InterPro" id="IPR036928">
    <property type="entry name" value="AS_sf"/>
</dbReference>
<dbReference type="RefSeq" id="WP_153402068.1">
    <property type="nucleotide sequence ID" value="NZ_ML762426.1"/>
</dbReference>
<dbReference type="PROSITE" id="PS00571">
    <property type="entry name" value="AMIDASES"/>
    <property type="match status" value="1"/>
</dbReference>
<evidence type="ECO:0000313" key="3">
    <source>
        <dbReference type="Proteomes" id="UP000480246"/>
    </source>
</evidence>
<gene>
    <name evidence="2" type="ORF">F9U64_05830</name>
</gene>
<accession>A0A7C8KTA2</accession>
<dbReference type="NCBIfam" id="NF006169">
    <property type="entry name" value="PRK08310.1"/>
    <property type="match status" value="1"/>
</dbReference>
<evidence type="ECO:0000313" key="2">
    <source>
        <dbReference type="EMBL" id="KAB8138257.1"/>
    </source>
</evidence>
<feature type="domain" description="Amidase" evidence="1">
    <location>
        <begin position="19"/>
        <end position="193"/>
    </location>
</feature>
<dbReference type="Pfam" id="PF01425">
    <property type="entry name" value="Amidase"/>
    <property type="match status" value="1"/>
</dbReference>
<name>A0A7C8KTA2_9BACI</name>
<dbReference type="PANTHER" id="PTHR46310:SF7">
    <property type="entry name" value="AMIDASE 1"/>
    <property type="match status" value="1"/>
</dbReference>
<dbReference type="SUPFAM" id="SSF75304">
    <property type="entry name" value="Amidase signature (AS) enzymes"/>
    <property type="match status" value="1"/>
</dbReference>
<dbReference type="EMBL" id="WEID01000022">
    <property type="protein sequence ID" value="KAB8138257.1"/>
    <property type="molecule type" value="Genomic_DNA"/>
</dbReference>
<dbReference type="Proteomes" id="UP000480246">
    <property type="component" value="Unassembled WGS sequence"/>
</dbReference>
<organism evidence="2 3">
    <name type="scientific">Gracilibacillus oryzae</name>
    <dbReference type="NCBI Taxonomy" id="1672701"/>
    <lineage>
        <taxon>Bacteria</taxon>
        <taxon>Bacillati</taxon>
        <taxon>Bacillota</taxon>
        <taxon>Bacilli</taxon>
        <taxon>Bacillales</taxon>
        <taxon>Bacillaceae</taxon>
        <taxon>Gracilibacillus</taxon>
    </lineage>
</organism>
<keyword evidence="3" id="KW-1185">Reference proteome</keyword>
<dbReference type="InterPro" id="IPR020556">
    <property type="entry name" value="Amidase_CS"/>
</dbReference>
<comment type="caution">
    <text evidence="2">The sequence shown here is derived from an EMBL/GenBank/DDBJ whole genome shotgun (WGS) entry which is preliminary data.</text>
</comment>
<proteinExistence type="predicted"/>
<dbReference type="OrthoDB" id="9811471at2"/>
<dbReference type="EC" id="3.5.1.4" evidence="2"/>